<dbReference type="GO" id="GO:0016837">
    <property type="term" value="F:carbon-oxygen lyase activity, acting on polysaccharides"/>
    <property type="evidence" value="ECO:0007669"/>
    <property type="project" value="TreeGrafter"/>
</dbReference>
<keyword evidence="5" id="KW-0732">Signal</keyword>
<feature type="domain" description="Pel9A-like right handed beta-helix region" evidence="12">
    <location>
        <begin position="474"/>
        <end position="596"/>
    </location>
</feature>
<comment type="similarity">
    <text evidence="8">Belongs to the polysaccharide lyase 9 family.</text>
</comment>
<dbReference type="PANTHER" id="PTHR40088:SF1">
    <property type="entry name" value="PECTATE LYASE PEL9"/>
    <property type="match status" value="1"/>
</dbReference>
<evidence type="ECO:0000256" key="2">
    <source>
        <dbReference type="ARBA" id="ARBA00004613"/>
    </source>
</evidence>
<dbReference type="Proteomes" id="UP000198253">
    <property type="component" value="Chromosome I"/>
</dbReference>
<feature type="compositionally biased region" description="Basic and acidic residues" evidence="10">
    <location>
        <begin position="107"/>
        <end position="118"/>
    </location>
</feature>
<dbReference type="SUPFAM" id="SSF51126">
    <property type="entry name" value="Pectin lyase-like"/>
    <property type="match status" value="1"/>
</dbReference>
<feature type="region of interest" description="Disordered" evidence="10">
    <location>
        <begin position="676"/>
        <end position="718"/>
    </location>
</feature>
<dbReference type="InterPro" id="IPR014284">
    <property type="entry name" value="RNA_pol_sigma-70_dom"/>
</dbReference>
<dbReference type="SUPFAM" id="SSF88946">
    <property type="entry name" value="Sigma2 domain of RNA polymerase sigma factors"/>
    <property type="match status" value="1"/>
</dbReference>
<dbReference type="InterPro" id="IPR007627">
    <property type="entry name" value="RNA_pol_sigma70_r2"/>
</dbReference>
<dbReference type="GO" id="GO:0006352">
    <property type="term" value="P:DNA-templated transcription initiation"/>
    <property type="evidence" value="ECO:0007669"/>
    <property type="project" value="InterPro"/>
</dbReference>
<dbReference type="Pfam" id="PF04542">
    <property type="entry name" value="Sigma70_r2"/>
    <property type="match status" value="1"/>
</dbReference>
<evidence type="ECO:0000256" key="4">
    <source>
        <dbReference type="ARBA" id="ARBA00022723"/>
    </source>
</evidence>
<feature type="region of interest" description="Disordered" evidence="10">
    <location>
        <begin position="325"/>
        <end position="355"/>
    </location>
</feature>
<feature type="region of interest" description="Disordered" evidence="10">
    <location>
        <begin position="107"/>
        <end position="128"/>
    </location>
</feature>
<feature type="compositionally biased region" description="Basic and acidic residues" evidence="10">
    <location>
        <begin position="684"/>
        <end position="693"/>
    </location>
</feature>
<comment type="cofactor">
    <cofactor evidence="1">
        <name>Ca(2+)</name>
        <dbReference type="ChEBI" id="CHEBI:29108"/>
    </cofactor>
</comment>
<dbReference type="PANTHER" id="PTHR40088">
    <property type="entry name" value="PECTATE LYASE (EUROFUNG)"/>
    <property type="match status" value="1"/>
</dbReference>
<protein>
    <recommendedName>
        <fullName evidence="9">RNA polymerase sigma factor</fullName>
    </recommendedName>
</protein>
<evidence type="ECO:0000256" key="7">
    <source>
        <dbReference type="ARBA" id="ARBA00023239"/>
    </source>
</evidence>
<evidence type="ECO:0000256" key="5">
    <source>
        <dbReference type="ARBA" id="ARBA00022729"/>
    </source>
</evidence>
<keyword evidence="9" id="KW-0804">Transcription</keyword>
<evidence type="ECO:0000256" key="9">
    <source>
        <dbReference type="RuleBase" id="RU000716"/>
    </source>
</evidence>
<dbReference type="Pfam" id="PF22842">
    <property type="entry name" value="Pel9A-like_beta_helix"/>
    <property type="match status" value="1"/>
</dbReference>
<dbReference type="RefSeq" id="WP_088980507.1">
    <property type="nucleotide sequence ID" value="NZ_LT607413.1"/>
</dbReference>
<keyword evidence="9" id="KW-0731">Sigma factor</keyword>
<dbReference type="NCBIfam" id="TIGR02937">
    <property type="entry name" value="sigma70-ECF"/>
    <property type="match status" value="1"/>
</dbReference>
<keyword evidence="9" id="KW-0238">DNA-binding</keyword>
<gene>
    <name evidence="13" type="ORF">GA0070618_0912</name>
</gene>
<dbReference type="PROSITE" id="PS01063">
    <property type="entry name" value="SIGMA70_ECF"/>
    <property type="match status" value="1"/>
</dbReference>
<dbReference type="OrthoDB" id="8611574at2"/>
<dbReference type="SMART" id="SM00710">
    <property type="entry name" value="PbH1"/>
    <property type="match status" value="6"/>
</dbReference>
<dbReference type="InterPro" id="IPR012334">
    <property type="entry name" value="Pectin_lyas_fold"/>
</dbReference>
<comment type="subcellular location">
    <subcellularLocation>
        <location evidence="2">Secreted</location>
    </subcellularLocation>
</comment>
<name>A0A1C4V3K4_MICEC</name>
<dbReference type="InterPro" id="IPR011050">
    <property type="entry name" value="Pectin_lyase_fold/virulence"/>
</dbReference>
<dbReference type="EMBL" id="LT607413">
    <property type="protein sequence ID" value="SCE78523.1"/>
    <property type="molecule type" value="Genomic_DNA"/>
</dbReference>
<keyword evidence="9" id="KW-0805">Transcription regulation</keyword>
<feature type="domain" description="RNA polymerase sigma-70 region 2" evidence="11">
    <location>
        <begin position="43"/>
        <end position="110"/>
    </location>
</feature>
<dbReference type="InParanoid" id="A0A1C4V3K4"/>
<proteinExistence type="inferred from homology"/>
<evidence type="ECO:0000259" key="12">
    <source>
        <dbReference type="Pfam" id="PF22842"/>
    </source>
</evidence>
<reference evidence="14" key="1">
    <citation type="submission" date="2016-06" db="EMBL/GenBank/DDBJ databases">
        <authorList>
            <person name="Varghese N."/>
            <person name="Submissions Spin"/>
        </authorList>
    </citation>
    <scope>NUCLEOTIDE SEQUENCE [LARGE SCALE GENOMIC DNA]</scope>
    <source>
        <strain evidence="14">DSM 43816</strain>
    </source>
</reference>
<accession>A0A1C4V3K4</accession>
<keyword evidence="7" id="KW-0456">Lyase</keyword>
<keyword evidence="3" id="KW-0964">Secreted</keyword>
<keyword evidence="14" id="KW-1185">Reference proteome</keyword>
<dbReference type="InterPro" id="IPR000838">
    <property type="entry name" value="RNA_pol_sigma70_ECF_CS"/>
</dbReference>
<dbReference type="GO" id="GO:0005576">
    <property type="term" value="C:extracellular region"/>
    <property type="evidence" value="ECO:0007669"/>
    <property type="project" value="UniProtKB-SubCell"/>
</dbReference>
<keyword evidence="6" id="KW-0106">Calcium</keyword>
<dbReference type="InterPro" id="IPR053868">
    <property type="entry name" value="Pel9A-like_beta_helix"/>
</dbReference>
<dbReference type="InterPro" id="IPR013325">
    <property type="entry name" value="RNA_pol_sigma_r2"/>
</dbReference>
<feature type="region of interest" description="Disordered" evidence="10">
    <location>
        <begin position="1"/>
        <end position="22"/>
    </location>
</feature>
<evidence type="ECO:0000259" key="11">
    <source>
        <dbReference type="Pfam" id="PF04542"/>
    </source>
</evidence>
<evidence type="ECO:0000256" key="10">
    <source>
        <dbReference type="SAM" id="MobiDB-lite"/>
    </source>
</evidence>
<evidence type="ECO:0000256" key="3">
    <source>
        <dbReference type="ARBA" id="ARBA00022525"/>
    </source>
</evidence>
<evidence type="ECO:0000256" key="1">
    <source>
        <dbReference type="ARBA" id="ARBA00001913"/>
    </source>
</evidence>
<dbReference type="InterPro" id="IPR052052">
    <property type="entry name" value="Polysaccharide_Lyase_9"/>
</dbReference>
<dbReference type="AlphaFoldDB" id="A0A1C4V3K4"/>
<dbReference type="Gene3D" id="2.160.20.10">
    <property type="entry name" value="Single-stranded right-handed beta-helix, Pectin lyase-like"/>
    <property type="match status" value="1"/>
</dbReference>
<evidence type="ECO:0000256" key="6">
    <source>
        <dbReference type="ARBA" id="ARBA00022837"/>
    </source>
</evidence>
<dbReference type="GO" id="GO:0016987">
    <property type="term" value="F:sigma factor activity"/>
    <property type="evidence" value="ECO:0007669"/>
    <property type="project" value="UniProtKB-KW"/>
</dbReference>
<organism evidence="13 14">
    <name type="scientific">Micromonospora echinospora</name>
    <name type="common">Micromonospora purpurea</name>
    <dbReference type="NCBI Taxonomy" id="1877"/>
    <lineage>
        <taxon>Bacteria</taxon>
        <taxon>Bacillati</taxon>
        <taxon>Actinomycetota</taxon>
        <taxon>Actinomycetes</taxon>
        <taxon>Micromonosporales</taxon>
        <taxon>Micromonosporaceae</taxon>
        <taxon>Micromonospora</taxon>
    </lineage>
</organism>
<dbReference type="Gene3D" id="1.10.1740.10">
    <property type="match status" value="1"/>
</dbReference>
<evidence type="ECO:0000313" key="14">
    <source>
        <dbReference type="Proteomes" id="UP000198253"/>
    </source>
</evidence>
<keyword evidence="4" id="KW-0479">Metal-binding</keyword>
<dbReference type="GO" id="GO:0046872">
    <property type="term" value="F:metal ion binding"/>
    <property type="evidence" value="ECO:0007669"/>
    <property type="project" value="UniProtKB-KW"/>
</dbReference>
<dbReference type="GO" id="GO:0003677">
    <property type="term" value="F:DNA binding"/>
    <property type="evidence" value="ECO:0007669"/>
    <property type="project" value="UniProtKB-KW"/>
</dbReference>
<sequence length="718" mass="75685">MTGSDVGAPAWTAAPEPTEPPDPETVALVVAARAGDAAALTELVSAHLPVLYRIVGRALNGHGDVDDLVQETMVRAIRGLPDLRDPDRFRSWLISIAYRQVQQHLRDQARSRSRRQETDADLPDPGGDLAERTVAELILSEQRRELAEAARWLDDDDRRLLAWWWREAIGELSRADLADALSISPKHAAVRLGRMRTRLDDARVVVHALGVSPHCPELGALTQGWDGTTGPLWRKRLSRHGRDCPRCGAHRAALLAPERLLPGMATFPVAAGLTAGVPAVPGAVSLWAAIQGFLSHKIVVGATAAAVAAGGIGYAVFRNPDAGGPASAGPPAAVRPSVPAGGGAAPPTTTPTVAPAAGATDIHVAPDGSDSGTGSAGSPYATLGHAVAVVRPGQTIVLRGGTHRLTAPVVITTSGTAGQRITLSSHPGERAVVDASRVPTGEWAITQRASHWTVRGLEITNAPGHAYVCVSCRQSVFSRLSVHDNGGIGLLLRGPGTVANQVLESDFHGNHDTTDDGGTADGLAFKYGSGTGNLVRGCRMYHNSADGLDLSEFTDPVTVERSWAFGNGVDRWDTPGFDAGGGNGFKLGGGDPAPRVRHVVTQSAAWDNAGYGFTESGNHGTLRITRSTAYRNGKAGFAFVGSAAVLRQNLALANEDETWLGDRVDDEDNSWNQRDWTTTTLRSGDPDRAEGPRPADGTLPQSTFLLNRRDQGIGADMR</sequence>
<evidence type="ECO:0000313" key="13">
    <source>
        <dbReference type="EMBL" id="SCE78523.1"/>
    </source>
</evidence>
<evidence type="ECO:0000256" key="8">
    <source>
        <dbReference type="ARBA" id="ARBA00038263"/>
    </source>
</evidence>
<comment type="similarity">
    <text evidence="9">Belongs to the sigma-70 factor family. ECF subfamily.</text>
</comment>
<feature type="compositionally biased region" description="Basic and acidic residues" evidence="10">
    <location>
        <begin position="707"/>
        <end position="718"/>
    </location>
</feature>
<dbReference type="InterPro" id="IPR006626">
    <property type="entry name" value="PbH1"/>
</dbReference>